<dbReference type="RefSeq" id="WP_008166051.1">
    <property type="nucleotide sequence ID" value="NZ_AGUF01000065.1"/>
</dbReference>
<dbReference type="eggNOG" id="COG3468">
    <property type="taxonomic scope" value="Bacteria"/>
</dbReference>
<dbReference type="Gene3D" id="2.160.20.20">
    <property type="match status" value="1"/>
</dbReference>
<dbReference type="PANTHER" id="PTHR35037">
    <property type="entry name" value="C-TERMINAL REGION OF AIDA-LIKE PROTEIN"/>
    <property type="match status" value="1"/>
</dbReference>
<evidence type="ECO:0000256" key="1">
    <source>
        <dbReference type="ARBA" id="ARBA00022729"/>
    </source>
</evidence>
<keyword evidence="1" id="KW-0732">Signal</keyword>
<dbReference type="Pfam" id="PF12951">
    <property type="entry name" value="PATR"/>
    <property type="match status" value="2"/>
</dbReference>
<reference evidence="4 5" key="1">
    <citation type="journal article" date="2012" name="J. Bacteriol.">
        <title>Genome sequence of the highly efficient arsenite-oxidizing bacterium Achromobacter arsenitoxydans SY8.</title>
        <authorList>
            <person name="Li X."/>
            <person name="Hu Y."/>
            <person name="Gong J."/>
            <person name="Lin Y."/>
            <person name="Johnstone L."/>
            <person name="Rensing C."/>
            <person name="Wang G."/>
        </authorList>
    </citation>
    <scope>NUCLEOTIDE SEQUENCE [LARGE SCALE GENOMIC DNA]</scope>
    <source>
        <strain evidence="4 5">SY8</strain>
    </source>
</reference>
<dbReference type="Gene3D" id="2.40.128.130">
    <property type="entry name" value="Autotransporter beta-domain"/>
    <property type="match status" value="1"/>
</dbReference>
<dbReference type="NCBIfam" id="TIGR01414">
    <property type="entry name" value="autotrans_barl"/>
    <property type="match status" value="1"/>
</dbReference>
<evidence type="ECO:0000256" key="2">
    <source>
        <dbReference type="SAM" id="MobiDB-lite"/>
    </source>
</evidence>
<dbReference type="InterPro" id="IPR006315">
    <property type="entry name" value="OM_autotransptr_brl_dom"/>
</dbReference>
<dbReference type="InterPro" id="IPR012332">
    <property type="entry name" value="Autotransporter_pectin_lyase_C"/>
</dbReference>
<name>H0FBS0_9BURK</name>
<dbReference type="InterPro" id="IPR036709">
    <property type="entry name" value="Autotransporte_beta_dom_sf"/>
</dbReference>
<organism evidence="4 5">
    <name type="scientific">Achromobacter arsenitoxydans SY8</name>
    <dbReference type="NCBI Taxonomy" id="477184"/>
    <lineage>
        <taxon>Bacteria</taxon>
        <taxon>Pseudomonadati</taxon>
        <taxon>Pseudomonadota</taxon>
        <taxon>Betaproteobacteria</taxon>
        <taxon>Burkholderiales</taxon>
        <taxon>Alcaligenaceae</taxon>
        <taxon>Achromobacter</taxon>
    </lineage>
</organism>
<dbReference type="STRING" id="477184.KYC_21134"/>
<evidence type="ECO:0000313" key="5">
    <source>
        <dbReference type="Proteomes" id="UP000003113"/>
    </source>
</evidence>
<dbReference type="PROSITE" id="PS51208">
    <property type="entry name" value="AUTOTRANSPORTER"/>
    <property type="match status" value="1"/>
</dbReference>
<dbReference type="InterPro" id="IPR011050">
    <property type="entry name" value="Pectin_lyase_fold/virulence"/>
</dbReference>
<feature type="region of interest" description="Disordered" evidence="2">
    <location>
        <begin position="413"/>
        <end position="449"/>
    </location>
</feature>
<evidence type="ECO:0000313" key="4">
    <source>
        <dbReference type="EMBL" id="EHK64337.1"/>
    </source>
</evidence>
<dbReference type="SMART" id="SM00869">
    <property type="entry name" value="Autotransporter"/>
    <property type="match status" value="1"/>
</dbReference>
<evidence type="ECO:0000259" key="3">
    <source>
        <dbReference type="PROSITE" id="PS51208"/>
    </source>
</evidence>
<dbReference type="Pfam" id="PF18883">
    <property type="entry name" value="AC_1"/>
    <property type="match status" value="1"/>
</dbReference>
<dbReference type="InterPro" id="IPR013425">
    <property type="entry name" value="Autotrns_rpt"/>
</dbReference>
<proteinExistence type="predicted"/>
<gene>
    <name evidence="4" type="ORF">KYC_21134</name>
</gene>
<keyword evidence="5" id="KW-1185">Reference proteome</keyword>
<dbReference type="SUPFAM" id="SSF103515">
    <property type="entry name" value="Autotransporter"/>
    <property type="match status" value="1"/>
</dbReference>
<protein>
    <submittedName>
        <fullName evidence="4">Outer membrane autotransporter</fullName>
    </submittedName>
</protein>
<dbReference type="NCBIfam" id="TIGR02601">
    <property type="entry name" value="autotrns_rpt"/>
    <property type="match status" value="2"/>
</dbReference>
<accession>H0FBS0</accession>
<dbReference type="PATRIC" id="fig|477184.5.peg.4152"/>
<dbReference type="Pfam" id="PF03797">
    <property type="entry name" value="Autotransporter"/>
    <property type="match status" value="1"/>
</dbReference>
<dbReference type="AlphaFoldDB" id="H0FBS0"/>
<comment type="caution">
    <text evidence="4">The sequence shown here is derived from an EMBL/GenBank/DDBJ whole genome shotgun (WGS) entry which is preliminary data.</text>
</comment>
<dbReference type="InterPro" id="IPR051551">
    <property type="entry name" value="Autotransporter_adhesion"/>
</dbReference>
<feature type="domain" description="Autotransporter" evidence="3">
    <location>
        <begin position="489"/>
        <end position="772"/>
    </location>
</feature>
<dbReference type="EMBL" id="AGUF01000065">
    <property type="protein sequence ID" value="EHK64337.1"/>
    <property type="molecule type" value="Genomic_DNA"/>
</dbReference>
<dbReference type="InterPro" id="IPR005546">
    <property type="entry name" value="Autotransporte_beta"/>
</dbReference>
<dbReference type="GO" id="GO:0019867">
    <property type="term" value="C:outer membrane"/>
    <property type="evidence" value="ECO:0007669"/>
    <property type="project" value="InterPro"/>
</dbReference>
<dbReference type="SUPFAM" id="SSF51126">
    <property type="entry name" value="Pectin lyase-like"/>
    <property type="match status" value="1"/>
</dbReference>
<dbReference type="CDD" id="cd01344">
    <property type="entry name" value="PL2_Passenger_AT"/>
    <property type="match status" value="1"/>
</dbReference>
<dbReference type="InterPro" id="IPR043990">
    <property type="entry name" value="AC_1"/>
</dbReference>
<sequence length="772" mass="78318">SDLYLVTSVSNQVNLSNATGVTLNYWDGPTGHLNGVIDGGAGVWNTSSTNWTDNGAVIHGAWNPGNFAVFHGVGGNVTVEAGAPATIGGMQFAVDGYAIDGAAIELANAETVIRVGDGTSAGAGTTAIISAELTGTGAMAKTDYGTLVLSGGANSYAGGTTVRGGVLEISADGHLGAAAGELTLDNAALRTTASLDSSRTVNLAGTYATIDTANGTTLSLTGAMSGPGSLVKDGAGTLALDGATSYTGGTFVRDGTLRVNSQLGGNMDVLAGARLEGNGTVGHTSNAGVIAPGSSIGTLTIAGDYEGAGGALHLETVLDGDASPTDRLVITGDVSGTTQVVVANRGGAGAQTVNGIKVIEIGGASPANAFTLAGDFVTADGQQAVVAGAYAYTLQHNSPSLAADGDWYLTSALSVSEPGPNPPDPNLPGTNPPGPNPPGSGAPGGQRYQPGAVVYEQYPQVLAALNTVPTLQQRVGNRYGSQGGITAGGQSERRAVWARIEGGHTAFDASRSTTATRRDVDVWKLQTGIDFTLHEGKNGASLVGGINGLYGTANAGMRSAFGRGKVDATGAGLGATLTWYGADGFYVDGQAQSIWFDSDISSSTLGRKLSSDNSGHGYALSVETGKRFGLGNGYAVTPQMQLVYSRVDFDSFNDPFDAQVSLRDADSLRGRFGLAVDHEAAWGGTNGKQNRSHVFGSVNLYNEFLQGSTVSVAGVDVASRDERLWAGIGVGGTYEWNNGAYALYATADLASSTRNFGDNYSVGGTVGMRVRW</sequence>
<feature type="non-terminal residue" evidence="4">
    <location>
        <position position="1"/>
    </location>
</feature>
<dbReference type="Proteomes" id="UP000003113">
    <property type="component" value="Unassembled WGS sequence"/>
</dbReference>
<dbReference type="PANTHER" id="PTHR35037:SF3">
    <property type="entry name" value="C-TERMINAL REGION OF AIDA-LIKE PROTEIN"/>
    <property type="match status" value="1"/>
</dbReference>
<feature type="compositionally biased region" description="Pro residues" evidence="2">
    <location>
        <begin position="419"/>
        <end position="440"/>
    </location>
</feature>